<organism evidence="1 2">
    <name type="scientific">Phyllosticta paracitricarpa</name>
    <dbReference type="NCBI Taxonomy" id="2016321"/>
    <lineage>
        <taxon>Eukaryota</taxon>
        <taxon>Fungi</taxon>
        <taxon>Dikarya</taxon>
        <taxon>Ascomycota</taxon>
        <taxon>Pezizomycotina</taxon>
        <taxon>Dothideomycetes</taxon>
        <taxon>Dothideomycetes incertae sedis</taxon>
        <taxon>Botryosphaeriales</taxon>
        <taxon>Phyllostictaceae</taxon>
        <taxon>Phyllosticta</taxon>
    </lineage>
</organism>
<accession>A0ABR1N9H9</accession>
<reference evidence="1 2" key="1">
    <citation type="submission" date="2024-04" db="EMBL/GenBank/DDBJ databases">
        <title>Phyllosticta paracitricarpa is synonymous to the EU quarantine fungus P. citricarpa based on phylogenomic analyses.</title>
        <authorList>
            <consortium name="Lawrence Berkeley National Laboratory"/>
            <person name="Van ingen-buijs V.A."/>
            <person name="Van westerhoven A.C."/>
            <person name="Haridas S."/>
            <person name="Skiadas P."/>
            <person name="Martin F."/>
            <person name="Groenewald J.Z."/>
            <person name="Crous P.W."/>
            <person name="Seidl M.F."/>
        </authorList>
    </citation>
    <scope>NUCLEOTIDE SEQUENCE [LARGE SCALE GENOMIC DNA]</scope>
    <source>
        <strain evidence="1 2">CBS 141358</strain>
    </source>
</reference>
<proteinExistence type="predicted"/>
<dbReference type="InterPro" id="IPR024222">
    <property type="entry name" value="Ten1_fungal"/>
</dbReference>
<name>A0ABR1N9H9_9PEZI</name>
<evidence type="ECO:0000313" key="2">
    <source>
        <dbReference type="Proteomes" id="UP001367316"/>
    </source>
</evidence>
<keyword evidence="2" id="KW-1185">Reference proteome</keyword>
<dbReference type="Proteomes" id="UP001367316">
    <property type="component" value="Unassembled WGS sequence"/>
</dbReference>
<sequence>MSSRKAGGNLWGPPASQLILLSDLRSMDKGTKVRFLGCVERYDVKKGILTLNHSYPTILPPVSAYVQVDHVLESAHATDLQTGAWINIVGYVGAKGRDAVQVQAIMMWAAGELKLDEYEESVNARKVCDIVGLHQTQQF</sequence>
<dbReference type="Pfam" id="PF12658">
    <property type="entry name" value="Ten1"/>
    <property type="match status" value="1"/>
</dbReference>
<protein>
    <submittedName>
        <fullName evidence="1">CST complex subunit Ten1</fullName>
    </submittedName>
</protein>
<evidence type="ECO:0000313" key="1">
    <source>
        <dbReference type="EMBL" id="KAK7611413.1"/>
    </source>
</evidence>
<gene>
    <name evidence="1" type="ORF">JOL62DRAFT_573839</name>
</gene>
<dbReference type="InterPro" id="IPR012340">
    <property type="entry name" value="NA-bd_OB-fold"/>
</dbReference>
<dbReference type="Gene3D" id="2.40.50.140">
    <property type="entry name" value="Nucleic acid-binding proteins"/>
    <property type="match status" value="1"/>
</dbReference>
<dbReference type="EMBL" id="JBBPBF010000014">
    <property type="protein sequence ID" value="KAK7611413.1"/>
    <property type="molecule type" value="Genomic_DNA"/>
</dbReference>
<comment type="caution">
    <text evidence="1">The sequence shown here is derived from an EMBL/GenBank/DDBJ whole genome shotgun (WGS) entry which is preliminary data.</text>
</comment>